<evidence type="ECO:0000313" key="9">
    <source>
        <dbReference type="Proteomes" id="UP000193986"/>
    </source>
</evidence>
<keyword evidence="3" id="KW-0210">Decarboxylase</keyword>
<dbReference type="Proteomes" id="UP000193986">
    <property type="component" value="Unassembled WGS sequence"/>
</dbReference>
<dbReference type="InterPro" id="IPR015424">
    <property type="entry name" value="PyrdxlP-dep_Trfase"/>
</dbReference>
<dbReference type="InterPro" id="IPR015421">
    <property type="entry name" value="PyrdxlP-dep_Trfase_major"/>
</dbReference>
<dbReference type="AlphaFoldDB" id="A0A1Y2AYY6"/>
<dbReference type="GO" id="GO:0019752">
    <property type="term" value="P:carboxylic acid metabolic process"/>
    <property type="evidence" value="ECO:0007669"/>
    <property type="project" value="InterPro"/>
</dbReference>
<dbReference type="InterPro" id="IPR002129">
    <property type="entry name" value="PyrdxlP-dep_de-COase"/>
</dbReference>
<comment type="similarity">
    <text evidence="2 7">Belongs to the group II decarboxylase family.</text>
</comment>
<accession>A0A1Y2AYY6</accession>
<dbReference type="Gene3D" id="3.90.1150.10">
    <property type="entry name" value="Aspartate Aminotransferase, domain 1"/>
    <property type="match status" value="1"/>
</dbReference>
<keyword evidence="9" id="KW-1185">Reference proteome</keyword>
<dbReference type="PRINTS" id="PR00800">
    <property type="entry name" value="YHDCRBOXLASE"/>
</dbReference>
<keyword evidence="5 7" id="KW-0456">Lyase</keyword>
<protein>
    <submittedName>
        <fullName evidence="8">Putative aromatic-L-amino-acid decarboxylase</fullName>
    </submittedName>
</protein>
<evidence type="ECO:0000256" key="2">
    <source>
        <dbReference type="ARBA" id="ARBA00009533"/>
    </source>
</evidence>
<dbReference type="InParanoid" id="A0A1Y2AYY6"/>
<keyword evidence="4 6" id="KW-0663">Pyridoxal phosphate</keyword>
<dbReference type="Gene3D" id="1.20.1340.10">
    <property type="entry name" value="dopa decarboxylase, N-terminal domain"/>
    <property type="match status" value="1"/>
</dbReference>
<evidence type="ECO:0000313" key="8">
    <source>
        <dbReference type="EMBL" id="ORY27788.1"/>
    </source>
</evidence>
<dbReference type="Pfam" id="PF00282">
    <property type="entry name" value="Pyridoxal_deC"/>
    <property type="match status" value="1"/>
</dbReference>
<evidence type="ECO:0000256" key="3">
    <source>
        <dbReference type="ARBA" id="ARBA00022793"/>
    </source>
</evidence>
<proteinExistence type="inferred from homology"/>
<gene>
    <name evidence="8" type="ORF">BCR39DRAFT_537190</name>
</gene>
<feature type="modified residue" description="N6-(pyridoxal phosphate)lysine" evidence="6">
    <location>
        <position position="321"/>
    </location>
</feature>
<comment type="cofactor">
    <cofactor evidence="1 6 7">
        <name>pyridoxal 5'-phosphate</name>
        <dbReference type="ChEBI" id="CHEBI:597326"/>
    </cofactor>
</comment>
<dbReference type="GO" id="GO:0030170">
    <property type="term" value="F:pyridoxal phosphate binding"/>
    <property type="evidence" value="ECO:0007669"/>
    <property type="project" value="InterPro"/>
</dbReference>
<sequence length="515" mass="56866">MDIEQFRQAGYATVDAICDYYASIDSRPVKAEVQPGFLIESLPPSAPARGESMQHILADFQSLILPGITHWQHGKFFAYFPANSTFESMLGDLLATSVSNPGFNWVCSPACTELEQCVVDWTARMLGLDDVFLTSSKRGGGIIMNSASESALTAAMAARERSLRWLSQEGGSSEAGSVPGSDIPLDCRQQSSQKLVMYGSTQTHSLGAKAAKLLGLQFRAVAVSAADDYALRGAPLRDAIETDVAQGMIPFFVIATIGTTSSGAVDHIAEIGEVLRAYPTAFLHVDAAWAGVALALPDQRKNLRLDQVNQYANSFCTNAHKWGLTAFDCSLCYIRDRRDFTDAFDVTPHFLRSKEGDSGTVIDYRNWQIALGRRFRSLKLWFVLRSYGTDGFKKHLSNGIELCGRLEGLVRESSNFEIVTPRSLALLVIRLKPQSEVPVFDEELNLLNQRLSGVLNARSDVFLTETMLHSTESDIRCLRIALGGARTTWRDVEEVWEVIETEGNRIVETWREDGV</sequence>
<dbReference type="SUPFAM" id="SSF53383">
    <property type="entry name" value="PLP-dependent transferases"/>
    <property type="match status" value="1"/>
</dbReference>
<dbReference type="InterPro" id="IPR010977">
    <property type="entry name" value="Aromatic_deC"/>
</dbReference>
<dbReference type="GO" id="GO:0016831">
    <property type="term" value="F:carboxy-lyase activity"/>
    <property type="evidence" value="ECO:0007669"/>
    <property type="project" value="UniProtKB-KW"/>
</dbReference>
<dbReference type="GO" id="GO:0006520">
    <property type="term" value="P:amino acid metabolic process"/>
    <property type="evidence" value="ECO:0007669"/>
    <property type="project" value="InterPro"/>
</dbReference>
<reference evidence="8 9" key="1">
    <citation type="submission" date="2016-07" db="EMBL/GenBank/DDBJ databases">
        <title>Pervasive Adenine N6-methylation of Active Genes in Fungi.</title>
        <authorList>
            <consortium name="DOE Joint Genome Institute"/>
            <person name="Mondo S.J."/>
            <person name="Dannebaum R.O."/>
            <person name="Kuo R.C."/>
            <person name="Labutti K."/>
            <person name="Haridas S."/>
            <person name="Kuo A."/>
            <person name="Salamov A."/>
            <person name="Ahrendt S.R."/>
            <person name="Lipzen A."/>
            <person name="Sullivan W."/>
            <person name="Andreopoulos W.B."/>
            <person name="Clum A."/>
            <person name="Lindquist E."/>
            <person name="Daum C."/>
            <person name="Ramamoorthy G.K."/>
            <person name="Gryganskyi A."/>
            <person name="Culley D."/>
            <person name="Magnuson J.K."/>
            <person name="James T.Y."/>
            <person name="O'Malley M.A."/>
            <person name="Stajich J.E."/>
            <person name="Spatafora J.W."/>
            <person name="Visel A."/>
            <person name="Grigoriev I.V."/>
        </authorList>
    </citation>
    <scope>NUCLEOTIDE SEQUENCE [LARGE SCALE GENOMIC DNA]</scope>
    <source>
        <strain evidence="8 9">68-887.2</strain>
    </source>
</reference>
<dbReference type="PANTHER" id="PTHR11999:SF70">
    <property type="entry name" value="MIP05841P"/>
    <property type="match status" value="1"/>
</dbReference>
<organism evidence="8 9">
    <name type="scientific">Naematelia encephala</name>
    <dbReference type="NCBI Taxonomy" id="71784"/>
    <lineage>
        <taxon>Eukaryota</taxon>
        <taxon>Fungi</taxon>
        <taxon>Dikarya</taxon>
        <taxon>Basidiomycota</taxon>
        <taxon>Agaricomycotina</taxon>
        <taxon>Tremellomycetes</taxon>
        <taxon>Tremellales</taxon>
        <taxon>Naemateliaceae</taxon>
        <taxon>Naematelia</taxon>
    </lineage>
</organism>
<dbReference type="STRING" id="71784.A0A1Y2AYY6"/>
<evidence type="ECO:0000256" key="4">
    <source>
        <dbReference type="ARBA" id="ARBA00022898"/>
    </source>
</evidence>
<comment type="caution">
    <text evidence="8">The sequence shown here is derived from an EMBL/GenBank/DDBJ whole genome shotgun (WGS) entry which is preliminary data.</text>
</comment>
<dbReference type="InterPro" id="IPR015422">
    <property type="entry name" value="PyrdxlP-dep_Trfase_small"/>
</dbReference>
<dbReference type="PANTHER" id="PTHR11999">
    <property type="entry name" value="GROUP II PYRIDOXAL-5-PHOSPHATE DECARBOXYLASE"/>
    <property type="match status" value="1"/>
</dbReference>
<name>A0A1Y2AYY6_9TREE</name>
<dbReference type="OrthoDB" id="639767at2759"/>
<dbReference type="Gene3D" id="3.40.640.10">
    <property type="entry name" value="Type I PLP-dependent aspartate aminotransferase-like (Major domain)"/>
    <property type="match status" value="1"/>
</dbReference>
<evidence type="ECO:0000256" key="5">
    <source>
        <dbReference type="ARBA" id="ARBA00023239"/>
    </source>
</evidence>
<evidence type="ECO:0000256" key="7">
    <source>
        <dbReference type="RuleBase" id="RU000382"/>
    </source>
</evidence>
<dbReference type="GO" id="GO:0005737">
    <property type="term" value="C:cytoplasm"/>
    <property type="evidence" value="ECO:0007669"/>
    <property type="project" value="TreeGrafter"/>
</dbReference>
<dbReference type="EMBL" id="MCFC01000036">
    <property type="protein sequence ID" value="ORY27788.1"/>
    <property type="molecule type" value="Genomic_DNA"/>
</dbReference>
<evidence type="ECO:0000256" key="1">
    <source>
        <dbReference type="ARBA" id="ARBA00001933"/>
    </source>
</evidence>
<evidence type="ECO:0000256" key="6">
    <source>
        <dbReference type="PIRSR" id="PIRSR602129-50"/>
    </source>
</evidence>